<dbReference type="Gene3D" id="1.10.1070.20">
    <property type="match status" value="1"/>
</dbReference>
<dbReference type="OrthoDB" id="9812605at2"/>
<evidence type="ECO:0000313" key="1">
    <source>
        <dbReference type="EMBL" id="SET57449.1"/>
    </source>
</evidence>
<dbReference type="AlphaFoldDB" id="A0A1I0FH57"/>
<dbReference type="InterPro" id="IPR025911">
    <property type="entry name" value="ToxN/AbiQ_toxin"/>
</dbReference>
<evidence type="ECO:0000313" key="2">
    <source>
        <dbReference type="Proteomes" id="UP000198558"/>
    </source>
</evidence>
<dbReference type="GeneID" id="78288622"/>
<dbReference type="RefSeq" id="WP_092354297.1">
    <property type="nucleotide sequence ID" value="NZ_FOIN01000019.1"/>
</dbReference>
<gene>
    <name evidence="1" type="ORF">SAMN04489758_11925</name>
</gene>
<proteinExistence type="predicted"/>
<keyword evidence="2" id="KW-1185">Reference proteome</keyword>
<dbReference type="GO" id="GO:0003723">
    <property type="term" value="F:RNA binding"/>
    <property type="evidence" value="ECO:0007669"/>
    <property type="project" value="InterPro"/>
</dbReference>
<reference evidence="2" key="1">
    <citation type="submission" date="2016-10" db="EMBL/GenBank/DDBJ databases">
        <authorList>
            <person name="Varghese N."/>
            <person name="Submissions S."/>
        </authorList>
    </citation>
    <scope>NUCLEOTIDE SEQUENCE [LARGE SCALE GENOMIC DNA]</scope>
    <source>
        <strain evidence="2">DSM 1551</strain>
    </source>
</reference>
<organism evidence="1 2">
    <name type="scientific">Thomasclavelia cocleata</name>
    <dbReference type="NCBI Taxonomy" id="69824"/>
    <lineage>
        <taxon>Bacteria</taxon>
        <taxon>Bacillati</taxon>
        <taxon>Bacillota</taxon>
        <taxon>Erysipelotrichia</taxon>
        <taxon>Erysipelotrichales</taxon>
        <taxon>Coprobacillaceae</taxon>
        <taxon>Thomasclavelia</taxon>
    </lineage>
</organism>
<accession>A0A1I0FH57</accession>
<dbReference type="Pfam" id="PF13958">
    <property type="entry name" value="ToxN_toxin"/>
    <property type="match status" value="1"/>
</dbReference>
<dbReference type="EMBL" id="FOIN01000019">
    <property type="protein sequence ID" value="SET57449.1"/>
    <property type="molecule type" value="Genomic_DNA"/>
</dbReference>
<sequence>MRLYRPKSDYIQYLFDRDKRIINSENTIGVPIRLNELIYFLPIDSPSVSDYEDGVLKKSSPTIMRMFDLKTKIYLGKCLFSNMFSVPYKELEVVDITDFDEEKFVLMEKKLEYIKRNHDRIMKSAKMLFKQKSRNYKQSYLKSTVDFTKIENASLEWEIQKYGKHYNRFPDQNFFLINPNIDGLSEYYLMNKEVKIAKIVFDNSLQKIDSILEIYNAEYAPLECFNKDKLDSERMTAWFKGRGIPSWRDGLDDFLENLGIENKDFLLNRAYGLSLSDQYWMNPVERLMDWKDINFFDHDFNSQDFIDASFEDKFVDNRAVDFYSPNNTSDGMLKKVWIVGEDNQRYLLKGSFKRKGLEPFNEVLSGMIAQAINLEYIPYTIEVMNKTLFSKCKCFIGKDTELISAYAILAKENIDMKENCVNVMNHYIRILKEKSVFAVEEKLAKMFILDYLMVNQDRHLGNFGIIRNVNSLKWEDIAPNFDSGQAMFSQKEVYEMNFVKAEGCFFNNKNLDFEEILKHAQTLFPSIQLNFESLESIPYKWKNELKKYQYVSLISDEKIDVLIEGLKLRIAKLKENLFNRL</sequence>
<dbReference type="Gene3D" id="3.10.129.130">
    <property type="match status" value="1"/>
</dbReference>
<dbReference type="InterPro" id="IPR053735">
    <property type="entry name" value="Type_III_TA_endoRNase"/>
</dbReference>
<protein>
    <submittedName>
        <fullName evidence="1">Toxin ToxN, type III toxin-antitoxin system</fullName>
    </submittedName>
</protein>
<dbReference type="Proteomes" id="UP000198558">
    <property type="component" value="Unassembled WGS sequence"/>
</dbReference>
<dbReference type="GO" id="GO:0004521">
    <property type="term" value="F:RNA endonuclease activity"/>
    <property type="evidence" value="ECO:0007669"/>
    <property type="project" value="InterPro"/>
</dbReference>
<name>A0A1I0FH57_9FIRM</name>